<name>A0A498JJI0_MALDO</name>
<sequence>MHGCRLITGTEFVFSGRVHLNGRYFHVVAVITLLEICTMRYWDTLLPMLKRQLPTLSMVLLNFISEAFNFSFLCLNWLTVIFRLPSCFQFIWSVQKVNKGSCNFLFCWRPDYCLGPHLRQMLSYGCTRLEIGVQSTYEDVARDNNRGHTVAAVADCFYLAKDAGFKVVAHMMPDLPNVGVERDMENFGSSLRAPRSEKMALKFNQHS</sequence>
<dbReference type="InterPro" id="IPR007197">
    <property type="entry name" value="rSAM"/>
</dbReference>
<keyword evidence="2" id="KW-0949">S-adenosyl-L-methionine</keyword>
<dbReference type="GO" id="GO:0005737">
    <property type="term" value="C:cytoplasm"/>
    <property type="evidence" value="ECO:0007669"/>
    <property type="project" value="TreeGrafter"/>
</dbReference>
<dbReference type="GO" id="GO:0005634">
    <property type="term" value="C:nucleus"/>
    <property type="evidence" value="ECO:0007669"/>
    <property type="project" value="TreeGrafter"/>
</dbReference>
<evidence type="ECO:0000256" key="3">
    <source>
        <dbReference type="ARBA" id="ARBA00022723"/>
    </source>
</evidence>
<keyword evidence="6" id="KW-0812">Transmembrane</keyword>
<evidence type="ECO:0000256" key="5">
    <source>
        <dbReference type="ARBA" id="ARBA00023014"/>
    </source>
</evidence>
<gene>
    <name evidence="8" type="ORF">DVH24_008589</name>
</gene>
<dbReference type="EMBL" id="RDQH01000332">
    <property type="protein sequence ID" value="RXH96089.1"/>
    <property type="molecule type" value="Genomic_DNA"/>
</dbReference>
<evidence type="ECO:0000256" key="4">
    <source>
        <dbReference type="ARBA" id="ARBA00023004"/>
    </source>
</evidence>
<keyword evidence="1" id="KW-0004">4Fe-4S</keyword>
<evidence type="ECO:0000313" key="8">
    <source>
        <dbReference type="EMBL" id="RXH96089.1"/>
    </source>
</evidence>
<protein>
    <recommendedName>
        <fullName evidence="7">Radical SAM core domain-containing protein</fullName>
    </recommendedName>
</protein>
<feature type="transmembrane region" description="Helical" evidence="6">
    <location>
        <begin position="54"/>
        <end position="78"/>
    </location>
</feature>
<keyword evidence="9" id="KW-1185">Reference proteome</keyword>
<dbReference type="AlphaFoldDB" id="A0A498JJI0"/>
<comment type="caution">
    <text evidence="8">The sequence shown here is derived from an EMBL/GenBank/DDBJ whole genome shotgun (WGS) entry which is preliminary data.</text>
</comment>
<dbReference type="STRING" id="3750.A0A498JJI0"/>
<dbReference type="Pfam" id="PF04055">
    <property type="entry name" value="Radical_SAM"/>
    <property type="match status" value="1"/>
</dbReference>
<reference evidence="8 9" key="1">
    <citation type="submission" date="2018-10" db="EMBL/GenBank/DDBJ databases">
        <title>A high-quality apple genome assembly.</title>
        <authorList>
            <person name="Hu J."/>
        </authorList>
    </citation>
    <scope>NUCLEOTIDE SEQUENCE [LARGE SCALE GENOMIC DNA]</scope>
    <source>
        <strain evidence="9">cv. HFTH1</strain>
        <tissue evidence="8">Young leaf</tissue>
    </source>
</reference>
<keyword evidence="6" id="KW-1133">Transmembrane helix</keyword>
<feature type="domain" description="Radical SAM core" evidence="7">
    <location>
        <begin position="117"/>
        <end position="179"/>
    </location>
</feature>
<dbReference type="SUPFAM" id="SSF102114">
    <property type="entry name" value="Radical SAM enzymes"/>
    <property type="match status" value="1"/>
</dbReference>
<evidence type="ECO:0000259" key="7">
    <source>
        <dbReference type="Pfam" id="PF04055"/>
    </source>
</evidence>
<evidence type="ECO:0000256" key="1">
    <source>
        <dbReference type="ARBA" id="ARBA00022485"/>
    </source>
</evidence>
<keyword evidence="5" id="KW-0411">Iron-sulfur</keyword>
<dbReference type="InterPro" id="IPR058240">
    <property type="entry name" value="rSAM_sf"/>
</dbReference>
<dbReference type="GO" id="GO:0051539">
    <property type="term" value="F:4 iron, 4 sulfur cluster binding"/>
    <property type="evidence" value="ECO:0007669"/>
    <property type="project" value="UniProtKB-KW"/>
</dbReference>
<evidence type="ECO:0000313" key="9">
    <source>
        <dbReference type="Proteomes" id="UP000290289"/>
    </source>
</evidence>
<evidence type="ECO:0000256" key="6">
    <source>
        <dbReference type="SAM" id="Phobius"/>
    </source>
</evidence>
<accession>A0A498JJI0</accession>
<dbReference type="GO" id="GO:0002926">
    <property type="term" value="P:tRNA wobble base 5-methoxycarbonylmethyl-2-thiouridinylation"/>
    <property type="evidence" value="ECO:0007669"/>
    <property type="project" value="TreeGrafter"/>
</dbReference>
<evidence type="ECO:0000256" key="2">
    <source>
        <dbReference type="ARBA" id="ARBA00022691"/>
    </source>
</evidence>
<dbReference type="PANTHER" id="PTHR11135">
    <property type="entry name" value="HISTONE ACETYLTRANSFERASE-RELATED"/>
    <property type="match status" value="1"/>
</dbReference>
<dbReference type="Proteomes" id="UP000290289">
    <property type="component" value="Chromosome 6"/>
</dbReference>
<organism evidence="8 9">
    <name type="scientific">Malus domestica</name>
    <name type="common">Apple</name>
    <name type="synonym">Pyrus malus</name>
    <dbReference type="NCBI Taxonomy" id="3750"/>
    <lineage>
        <taxon>Eukaryota</taxon>
        <taxon>Viridiplantae</taxon>
        <taxon>Streptophyta</taxon>
        <taxon>Embryophyta</taxon>
        <taxon>Tracheophyta</taxon>
        <taxon>Spermatophyta</taxon>
        <taxon>Magnoliopsida</taxon>
        <taxon>eudicotyledons</taxon>
        <taxon>Gunneridae</taxon>
        <taxon>Pentapetalae</taxon>
        <taxon>rosids</taxon>
        <taxon>fabids</taxon>
        <taxon>Rosales</taxon>
        <taxon>Rosaceae</taxon>
        <taxon>Amygdaloideae</taxon>
        <taxon>Maleae</taxon>
        <taxon>Malus</taxon>
    </lineage>
</organism>
<dbReference type="GO" id="GO:0003824">
    <property type="term" value="F:catalytic activity"/>
    <property type="evidence" value="ECO:0007669"/>
    <property type="project" value="InterPro"/>
</dbReference>
<dbReference type="PANTHER" id="PTHR11135:SF0">
    <property type="entry name" value="ELONGATOR COMPLEX PROTEIN 3"/>
    <property type="match status" value="1"/>
</dbReference>
<dbReference type="GO" id="GO:0033588">
    <property type="term" value="C:elongator holoenzyme complex"/>
    <property type="evidence" value="ECO:0007669"/>
    <property type="project" value="TreeGrafter"/>
</dbReference>
<keyword evidence="6" id="KW-0472">Membrane</keyword>
<keyword evidence="3" id="KW-0479">Metal-binding</keyword>
<proteinExistence type="predicted"/>
<dbReference type="GO" id="GO:0046872">
    <property type="term" value="F:metal ion binding"/>
    <property type="evidence" value="ECO:0007669"/>
    <property type="project" value="UniProtKB-KW"/>
</dbReference>
<dbReference type="InterPro" id="IPR039661">
    <property type="entry name" value="ELP3"/>
</dbReference>
<keyword evidence="4" id="KW-0408">Iron</keyword>
<feature type="transmembrane region" description="Helical" evidence="6">
    <location>
        <begin position="24"/>
        <end position="42"/>
    </location>
</feature>